<comment type="caution">
    <text evidence="1">The sequence shown here is derived from an EMBL/GenBank/DDBJ whole genome shotgun (WGS) entry which is preliminary data.</text>
</comment>
<keyword evidence="2" id="KW-1185">Reference proteome</keyword>
<dbReference type="Proteomes" id="UP000626092">
    <property type="component" value="Unassembled WGS sequence"/>
</dbReference>
<evidence type="ECO:0008006" key="3">
    <source>
        <dbReference type="Google" id="ProtNLM"/>
    </source>
</evidence>
<dbReference type="OrthoDB" id="5314306at2759"/>
<proteinExistence type="predicted"/>
<evidence type="ECO:0000313" key="2">
    <source>
        <dbReference type="Proteomes" id="UP000626092"/>
    </source>
</evidence>
<sequence>MMRLQDSLSLIDIAPYPEDSNNFIWWVWLMKEYGVGESWTLLYRVQTGDTLHGLVGFRMNGDLVMATDEGSFVTYDPESKQVKDLGIHGIEEPEGQSIDSVYLGRYMESLVLLDRTPHPRRPVIKALNEECYTDAGRSYCPSVSLSIHQFRLNLPSVASPNVDSLKDCNVRSVVCGSSNAMYSMSLSLSCAMWLQIEGMQGNIAIALLHVGAAYE</sequence>
<organism evidence="1 2">
    <name type="scientific">Rhododendron simsii</name>
    <name type="common">Sims's rhododendron</name>
    <dbReference type="NCBI Taxonomy" id="118357"/>
    <lineage>
        <taxon>Eukaryota</taxon>
        <taxon>Viridiplantae</taxon>
        <taxon>Streptophyta</taxon>
        <taxon>Embryophyta</taxon>
        <taxon>Tracheophyta</taxon>
        <taxon>Spermatophyta</taxon>
        <taxon>Magnoliopsida</taxon>
        <taxon>eudicotyledons</taxon>
        <taxon>Gunneridae</taxon>
        <taxon>Pentapetalae</taxon>
        <taxon>asterids</taxon>
        <taxon>Ericales</taxon>
        <taxon>Ericaceae</taxon>
        <taxon>Ericoideae</taxon>
        <taxon>Rhodoreae</taxon>
        <taxon>Rhododendron</taxon>
    </lineage>
</organism>
<reference evidence="1" key="1">
    <citation type="submission" date="2019-11" db="EMBL/GenBank/DDBJ databases">
        <authorList>
            <person name="Liu Y."/>
            <person name="Hou J."/>
            <person name="Li T.-Q."/>
            <person name="Guan C.-H."/>
            <person name="Wu X."/>
            <person name="Wu H.-Z."/>
            <person name="Ling F."/>
            <person name="Zhang R."/>
            <person name="Shi X.-G."/>
            <person name="Ren J.-P."/>
            <person name="Chen E.-F."/>
            <person name="Sun J.-M."/>
        </authorList>
    </citation>
    <scope>NUCLEOTIDE SEQUENCE</scope>
    <source>
        <strain evidence="1">Adult_tree_wgs_1</strain>
        <tissue evidence="1">Leaves</tissue>
    </source>
</reference>
<accession>A0A834G343</accession>
<name>A0A834G343_RHOSS</name>
<evidence type="ECO:0000313" key="1">
    <source>
        <dbReference type="EMBL" id="KAF7123910.1"/>
    </source>
</evidence>
<protein>
    <recommendedName>
        <fullName evidence="3">F-box associated domain-containing protein</fullName>
    </recommendedName>
</protein>
<dbReference type="AlphaFoldDB" id="A0A834G343"/>
<gene>
    <name evidence="1" type="ORF">RHSIM_Rhsim12G0196600</name>
</gene>
<dbReference type="EMBL" id="WJXA01000012">
    <property type="protein sequence ID" value="KAF7123910.1"/>
    <property type="molecule type" value="Genomic_DNA"/>
</dbReference>